<dbReference type="CDD" id="cd11299">
    <property type="entry name" value="O-FucT_plant"/>
    <property type="match status" value="1"/>
</dbReference>
<keyword evidence="8" id="KW-1133">Transmembrane helix</keyword>
<evidence type="ECO:0000313" key="9">
    <source>
        <dbReference type="EMBL" id="KAL1213496.1"/>
    </source>
</evidence>
<dbReference type="InterPro" id="IPR024709">
    <property type="entry name" value="FucosylTrfase_pln"/>
</dbReference>
<protein>
    <recommendedName>
        <fullName evidence="6">O-fucosyltransferase family protein</fullName>
    </recommendedName>
</protein>
<evidence type="ECO:0000256" key="6">
    <source>
        <dbReference type="ARBA" id="ARBA00030350"/>
    </source>
</evidence>
<keyword evidence="8" id="KW-0472">Membrane</keyword>
<accession>A0ABD1BHZ6</accession>
<sequence length="570" mass="64002">MHGLSRLGNGSTNGRVSVASPPSSPRIRHSRGKTLAGGGGYRSEKQGIGERLVFLLFSTVFRRKGVLLLAPLLYIAGMLLFMGSFGFTVLDLGHGVEIVYRRGPPGSVYRSPKVFKRLWPLMEADYNGSSHNSLMVAWKPRVRSLWKPCISTNVTAAGSSSNGYFIIEANGGLNQQRLSICDAVAVAGLLNATLVIPIFHLNSVWRDSSKFGDIFDEDFFIYALSKNVNVVKELPKDMLERYNYNISSIVNLRLKAWSSPAYYLHKVLPQLLRLGAVRVAPFSNRLAHAVPANIQGLRCLANFEALRFAEPIRLLAEKMVNRMVTKSVQSGGKYVSVHLRFEMDMVAFSCCEYDFGEAEKLEMDMARERGWKGKFRKRGRVIRPGANRIDGKCPLSPLEVGMMLRGMGFNNSTLVYVAAGNIYKADKYMAPLRQMFPLLQTKDTLATPEELAPFKGHSSRLAALDYTVCLHSEVFVSTQGGNFPHFLIGHRRYLYKGHAETIKPDKRKLVQLFDKPSIRWDYFKKQMQDMLRHNDAKGVELRKPAASLYTFPMPDCMCKEPDPEPETDPV</sequence>
<dbReference type="AlphaFoldDB" id="A0ABD1BHZ6"/>
<name>A0ABD1BHZ6_CARAN</name>
<dbReference type="PANTHER" id="PTHR31288:SF22">
    <property type="entry name" value="O-FUCOSYLTRANSFERASE 9"/>
    <property type="match status" value="1"/>
</dbReference>
<comment type="similarity">
    <text evidence="1">Belongs to the glycosyltransferase GT106 family.</text>
</comment>
<keyword evidence="5" id="KW-0119">Carbohydrate metabolism</keyword>
<keyword evidence="8" id="KW-0812">Transmembrane</keyword>
<evidence type="ECO:0000256" key="3">
    <source>
        <dbReference type="ARBA" id="ARBA00022679"/>
    </source>
</evidence>
<evidence type="ECO:0000256" key="5">
    <source>
        <dbReference type="ARBA" id="ARBA00023277"/>
    </source>
</evidence>
<evidence type="ECO:0000256" key="2">
    <source>
        <dbReference type="ARBA" id="ARBA00022676"/>
    </source>
</evidence>
<feature type="region of interest" description="Disordered" evidence="7">
    <location>
        <begin position="1"/>
        <end position="42"/>
    </location>
</feature>
<dbReference type="PIRSF" id="PIRSF009360">
    <property type="entry name" value="UCP009360"/>
    <property type="match status" value="1"/>
</dbReference>
<dbReference type="Pfam" id="PF10250">
    <property type="entry name" value="O-FucT"/>
    <property type="match status" value="1"/>
</dbReference>
<keyword evidence="2" id="KW-0328">Glycosyltransferase</keyword>
<evidence type="ECO:0000256" key="7">
    <source>
        <dbReference type="SAM" id="MobiDB-lite"/>
    </source>
</evidence>
<dbReference type="EMBL" id="JBANAX010000339">
    <property type="protein sequence ID" value="KAL1213496.1"/>
    <property type="molecule type" value="Genomic_DNA"/>
</dbReference>
<dbReference type="InterPro" id="IPR019378">
    <property type="entry name" value="GDP-Fuc_O-FucTrfase"/>
</dbReference>
<comment type="caution">
    <text evidence="9">The sequence shown here is derived from an EMBL/GenBank/DDBJ whole genome shotgun (WGS) entry which is preliminary data.</text>
</comment>
<evidence type="ECO:0000256" key="1">
    <source>
        <dbReference type="ARBA" id="ARBA00007737"/>
    </source>
</evidence>
<dbReference type="PANTHER" id="PTHR31288">
    <property type="entry name" value="O-FUCOSYLTRANSFERASE FAMILY PROTEIN"/>
    <property type="match status" value="1"/>
</dbReference>
<evidence type="ECO:0000313" key="10">
    <source>
        <dbReference type="Proteomes" id="UP001558713"/>
    </source>
</evidence>
<organism evidence="9 10">
    <name type="scientific">Cardamine amara subsp. amara</name>
    <dbReference type="NCBI Taxonomy" id="228776"/>
    <lineage>
        <taxon>Eukaryota</taxon>
        <taxon>Viridiplantae</taxon>
        <taxon>Streptophyta</taxon>
        <taxon>Embryophyta</taxon>
        <taxon>Tracheophyta</taxon>
        <taxon>Spermatophyta</taxon>
        <taxon>Magnoliopsida</taxon>
        <taxon>eudicotyledons</taxon>
        <taxon>Gunneridae</taxon>
        <taxon>Pentapetalae</taxon>
        <taxon>rosids</taxon>
        <taxon>malvids</taxon>
        <taxon>Brassicales</taxon>
        <taxon>Brassicaceae</taxon>
        <taxon>Cardamineae</taxon>
        <taxon>Cardamine</taxon>
    </lineage>
</organism>
<keyword evidence="4" id="KW-0294">Fucose metabolism</keyword>
<evidence type="ECO:0000256" key="4">
    <source>
        <dbReference type="ARBA" id="ARBA00023253"/>
    </source>
</evidence>
<dbReference type="Proteomes" id="UP001558713">
    <property type="component" value="Unassembled WGS sequence"/>
</dbReference>
<keyword evidence="3" id="KW-0808">Transferase</keyword>
<reference evidence="9 10" key="1">
    <citation type="submission" date="2024-04" db="EMBL/GenBank/DDBJ databases">
        <title>Genome assembly C_amara_ONT_v2.</title>
        <authorList>
            <person name="Yant L."/>
            <person name="Moore C."/>
            <person name="Slenker M."/>
        </authorList>
    </citation>
    <scope>NUCLEOTIDE SEQUENCE [LARGE SCALE GENOMIC DNA]</scope>
    <source>
        <tissue evidence="9">Leaf</tissue>
    </source>
</reference>
<feature type="transmembrane region" description="Helical" evidence="8">
    <location>
        <begin position="66"/>
        <end position="90"/>
    </location>
</feature>
<evidence type="ECO:0000256" key="8">
    <source>
        <dbReference type="SAM" id="Phobius"/>
    </source>
</evidence>
<gene>
    <name evidence="9" type="ORF">V5N11_030889</name>
</gene>
<dbReference type="GO" id="GO:0016757">
    <property type="term" value="F:glycosyltransferase activity"/>
    <property type="evidence" value="ECO:0007669"/>
    <property type="project" value="UniProtKB-KW"/>
</dbReference>
<dbReference type="GO" id="GO:0006004">
    <property type="term" value="P:fucose metabolic process"/>
    <property type="evidence" value="ECO:0007669"/>
    <property type="project" value="UniProtKB-KW"/>
</dbReference>
<proteinExistence type="inferred from homology"/>
<keyword evidence="10" id="KW-1185">Reference proteome</keyword>